<dbReference type="GO" id="GO:0045259">
    <property type="term" value="C:proton-transporting ATP synthase complex"/>
    <property type="evidence" value="ECO:0007669"/>
    <property type="project" value="UniProtKB-KW"/>
</dbReference>
<feature type="transmembrane region" description="Helical" evidence="12">
    <location>
        <begin position="126"/>
        <end position="148"/>
    </location>
</feature>
<dbReference type="PRINTS" id="PR00123">
    <property type="entry name" value="ATPASEA"/>
</dbReference>
<dbReference type="NCBIfam" id="TIGR01131">
    <property type="entry name" value="ATP_synt_6_or_A"/>
    <property type="match status" value="1"/>
</dbReference>
<keyword evidence="8 12" id="KW-1133">Transmembrane helix</keyword>
<dbReference type="AlphaFoldDB" id="A0A4P6HHW8"/>
<dbReference type="GO" id="GO:0042777">
    <property type="term" value="P:proton motive force-driven plasma membrane ATP synthesis"/>
    <property type="evidence" value="ECO:0007669"/>
    <property type="project" value="TreeGrafter"/>
</dbReference>
<evidence type="ECO:0000256" key="2">
    <source>
        <dbReference type="ARBA" id="ARBA00006810"/>
    </source>
</evidence>
<feature type="transmembrane region" description="Helical" evidence="12">
    <location>
        <begin position="192"/>
        <end position="211"/>
    </location>
</feature>
<feature type="transmembrane region" description="Helical" evidence="12">
    <location>
        <begin position="91"/>
        <end position="114"/>
    </location>
</feature>
<dbReference type="CDD" id="cd00310">
    <property type="entry name" value="ATP-synt_Fo_a_6"/>
    <property type="match status" value="1"/>
</dbReference>
<keyword evidence="10 12" id="KW-0472">Membrane</keyword>
<dbReference type="PANTHER" id="PTHR42823">
    <property type="entry name" value="ATP SYNTHASE SUBUNIT A, CHLOROPLASTIC"/>
    <property type="match status" value="1"/>
</dbReference>
<evidence type="ECO:0000256" key="9">
    <source>
        <dbReference type="ARBA" id="ARBA00023065"/>
    </source>
</evidence>
<evidence type="ECO:0000256" key="8">
    <source>
        <dbReference type="ARBA" id="ARBA00022989"/>
    </source>
</evidence>
<protein>
    <recommendedName>
        <fullName evidence="12 13">ATP synthase subunit a</fullName>
    </recommendedName>
    <alternativeName>
        <fullName evidence="12">ATP synthase F0 sector subunit a</fullName>
    </alternativeName>
    <alternativeName>
        <fullName evidence="12">F-ATPase subunit 6</fullName>
    </alternativeName>
</protein>
<evidence type="ECO:0000256" key="4">
    <source>
        <dbReference type="ARBA" id="ARBA00022475"/>
    </source>
</evidence>
<evidence type="ECO:0000256" key="3">
    <source>
        <dbReference type="ARBA" id="ARBA00022448"/>
    </source>
</evidence>
<keyword evidence="11 12" id="KW-0066">ATP synthesis</keyword>
<dbReference type="RefSeq" id="WP_129349030.1">
    <property type="nucleotide sequence ID" value="NZ_CP026538.1"/>
</dbReference>
<accession>A0A4P6HHW8</accession>
<evidence type="ECO:0000256" key="10">
    <source>
        <dbReference type="ARBA" id="ARBA00023136"/>
    </source>
</evidence>
<evidence type="ECO:0000256" key="7">
    <source>
        <dbReference type="ARBA" id="ARBA00022781"/>
    </source>
</evidence>
<sequence length="238" mass="26390">MAGGLPHPVLLVDEAAKAVGLYKLNDVFHAQVIDSNVIYAWFAMVLLIILGTLATRKLAMVPSGLQNFFEVVVGGLESFVVENIGEKGRKVYPFLCALFLFIITGNLIGLVPGLDSPTNNVNTNAAMALTVFAYYNFWGIRMWGAGYIKHFMGPFWWLVPLMLPIEIISHLARPLSLTLRLFGNIRGEEIVLVLLFALAPVVGTFPMYFLFSLADCIQAFVFFMLAMIYLKGSLDHAH</sequence>
<dbReference type="KEGG" id="dcb:C3Y92_02040"/>
<dbReference type="Proteomes" id="UP000293296">
    <property type="component" value="Chromosome"/>
</dbReference>
<evidence type="ECO:0000256" key="12">
    <source>
        <dbReference type="HAMAP-Rule" id="MF_01393"/>
    </source>
</evidence>
<keyword evidence="7 12" id="KW-0375">Hydrogen ion transport</keyword>
<dbReference type="GO" id="GO:0005886">
    <property type="term" value="C:plasma membrane"/>
    <property type="evidence" value="ECO:0007669"/>
    <property type="project" value="UniProtKB-SubCell"/>
</dbReference>
<keyword evidence="15" id="KW-1185">Reference proteome</keyword>
<evidence type="ECO:0000256" key="6">
    <source>
        <dbReference type="ARBA" id="ARBA00022692"/>
    </source>
</evidence>
<evidence type="ECO:0000313" key="14">
    <source>
        <dbReference type="EMBL" id="QAZ66086.1"/>
    </source>
</evidence>
<organism evidence="14 15">
    <name type="scientific">Solidesulfovibrio carbinolicus</name>
    <dbReference type="NCBI Taxonomy" id="296842"/>
    <lineage>
        <taxon>Bacteria</taxon>
        <taxon>Pseudomonadati</taxon>
        <taxon>Thermodesulfobacteriota</taxon>
        <taxon>Desulfovibrionia</taxon>
        <taxon>Desulfovibrionales</taxon>
        <taxon>Desulfovibrionaceae</taxon>
        <taxon>Solidesulfovibrio</taxon>
    </lineage>
</organism>
<dbReference type="InterPro" id="IPR000568">
    <property type="entry name" value="ATP_synth_F0_asu"/>
</dbReference>
<comment type="function">
    <text evidence="12 13">Key component of the proton channel; it plays a direct role in the translocation of protons across the membrane.</text>
</comment>
<evidence type="ECO:0000256" key="11">
    <source>
        <dbReference type="ARBA" id="ARBA00023310"/>
    </source>
</evidence>
<dbReference type="InterPro" id="IPR045082">
    <property type="entry name" value="ATP_syn_F0_a_bact/chloroplast"/>
</dbReference>
<dbReference type="Gene3D" id="1.20.120.220">
    <property type="entry name" value="ATP synthase, F0 complex, subunit A"/>
    <property type="match status" value="1"/>
</dbReference>
<dbReference type="SUPFAM" id="SSF81336">
    <property type="entry name" value="F1F0 ATP synthase subunit A"/>
    <property type="match status" value="1"/>
</dbReference>
<dbReference type="Pfam" id="PF00119">
    <property type="entry name" value="ATP-synt_A"/>
    <property type="match status" value="1"/>
</dbReference>
<dbReference type="InterPro" id="IPR023011">
    <property type="entry name" value="ATP_synth_F0_asu_AS"/>
</dbReference>
<keyword evidence="4 12" id="KW-1003">Cell membrane</keyword>
<evidence type="ECO:0000313" key="15">
    <source>
        <dbReference type="Proteomes" id="UP000293296"/>
    </source>
</evidence>
<keyword evidence="3 12" id="KW-0813">Transport</keyword>
<evidence type="ECO:0000256" key="1">
    <source>
        <dbReference type="ARBA" id="ARBA00004141"/>
    </source>
</evidence>
<dbReference type="EMBL" id="CP026538">
    <property type="protein sequence ID" value="QAZ66086.1"/>
    <property type="molecule type" value="Genomic_DNA"/>
</dbReference>
<name>A0A4P6HHW8_9BACT</name>
<dbReference type="OrthoDB" id="9789241at2"/>
<keyword evidence="6 12" id="KW-0812">Transmembrane</keyword>
<proteinExistence type="inferred from homology"/>
<dbReference type="HAMAP" id="MF_01393">
    <property type="entry name" value="ATP_synth_a_bact"/>
    <property type="match status" value="1"/>
</dbReference>
<dbReference type="PANTHER" id="PTHR42823:SF3">
    <property type="entry name" value="ATP SYNTHASE SUBUNIT A, CHLOROPLASTIC"/>
    <property type="match status" value="1"/>
</dbReference>
<gene>
    <name evidence="12 14" type="primary">atpB</name>
    <name evidence="14" type="ORF">C3Y92_02040</name>
</gene>
<dbReference type="InterPro" id="IPR035908">
    <property type="entry name" value="F0_ATP_A_sf"/>
</dbReference>
<dbReference type="GO" id="GO:0046933">
    <property type="term" value="F:proton-transporting ATP synthase activity, rotational mechanism"/>
    <property type="evidence" value="ECO:0007669"/>
    <property type="project" value="UniProtKB-UniRule"/>
</dbReference>
<reference evidence="14 15" key="1">
    <citation type="submission" date="2018-02" db="EMBL/GenBank/DDBJ databases">
        <title>Genome sequence of Desulfovibrio carbinolicus DSM 3852.</title>
        <authorList>
            <person name="Wilbanks E."/>
            <person name="Skennerton C.T."/>
            <person name="Orphan V.J."/>
        </authorList>
    </citation>
    <scope>NUCLEOTIDE SEQUENCE [LARGE SCALE GENOMIC DNA]</scope>
    <source>
        <strain evidence="14 15">DSM 3852</strain>
    </source>
</reference>
<evidence type="ECO:0000256" key="5">
    <source>
        <dbReference type="ARBA" id="ARBA00022547"/>
    </source>
</evidence>
<feature type="transmembrane region" description="Helical" evidence="12">
    <location>
        <begin position="154"/>
        <end position="172"/>
    </location>
</feature>
<keyword evidence="9 12" id="KW-0406">Ion transport</keyword>
<dbReference type="PROSITE" id="PS00449">
    <property type="entry name" value="ATPASE_A"/>
    <property type="match status" value="1"/>
</dbReference>
<keyword evidence="5 12" id="KW-0138">CF(0)</keyword>
<comment type="similarity">
    <text evidence="2 12 13">Belongs to the ATPase A chain family.</text>
</comment>
<evidence type="ECO:0000256" key="13">
    <source>
        <dbReference type="RuleBase" id="RU000483"/>
    </source>
</evidence>
<comment type="subcellular location">
    <subcellularLocation>
        <location evidence="12 13">Cell membrane</location>
        <topology evidence="12 13">Multi-pass membrane protein</topology>
    </subcellularLocation>
    <subcellularLocation>
        <location evidence="1">Membrane</location>
        <topology evidence="1">Multi-pass membrane protein</topology>
    </subcellularLocation>
</comment>
<feature type="transmembrane region" description="Helical" evidence="12">
    <location>
        <begin position="38"/>
        <end position="55"/>
    </location>
</feature>